<dbReference type="Gene3D" id="1.25.40.10">
    <property type="entry name" value="Tetratricopeptide repeat domain"/>
    <property type="match status" value="1"/>
</dbReference>
<feature type="compositionally biased region" description="Polar residues" evidence="1">
    <location>
        <begin position="76"/>
        <end position="97"/>
    </location>
</feature>
<evidence type="ECO:0000256" key="1">
    <source>
        <dbReference type="SAM" id="MobiDB-lite"/>
    </source>
</evidence>
<dbReference type="GeneID" id="30193824"/>
<feature type="compositionally biased region" description="Low complexity" evidence="1">
    <location>
        <begin position="112"/>
        <end position="121"/>
    </location>
</feature>
<organism evidence="2 3">
    <name type="scientific">Cryptococcus wingfieldii CBS 7118</name>
    <dbReference type="NCBI Taxonomy" id="1295528"/>
    <lineage>
        <taxon>Eukaryota</taxon>
        <taxon>Fungi</taxon>
        <taxon>Dikarya</taxon>
        <taxon>Basidiomycota</taxon>
        <taxon>Agaricomycotina</taxon>
        <taxon>Tremellomycetes</taxon>
        <taxon>Tremellales</taxon>
        <taxon>Cryptococcaceae</taxon>
        <taxon>Cryptococcus</taxon>
    </lineage>
</organism>
<gene>
    <name evidence="2" type="ORF">L198_04611</name>
</gene>
<protein>
    <submittedName>
        <fullName evidence="2">Uncharacterized protein</fullName>
    </submittedName>
</protein>
<reference evidence="2 3" key="1">
    <citation type="submission" date="2016-06" db="EMBL/GenBank/DDBJ databases">
        <title>Evolution of pathogenesis and genome organization in the Tremellales.</title>
        <authorList>
            <person name="Cuomo C."/>
            <person name="Litvintseva A."/>
            <person name="Heitman J."/>
            <person name="Chen Y."/>
            <person name="Sun S."/>
            <person name="Springer D."/>
            <person name="Dromer F."/>
            <person name="Young S."/>
            <person name="Zeng Q."/>
            <person name="Chapman S."/>
            <person name="Gujja S."/>
            <person name="Saif S."/>
            <person name="Birren B."/>
        </authorList>
    </citation>
    <scope>NUCLEOTIDE SEQUENCE [LARGE SCALE GENOMIC DNA]</scope>
    <source>
        <strain evidence="2 3">CBS 7118</strain>
    </source>
</reference>
<proteinExistence type="predicted"/>
<sequence>MPKSLAAFAAALRSNQKRPTLPSLPDNWVQQSVAVIVPTEPGCSRWLSCSCCRRQVVQPEVESRYPRVSDPEVTFARSSSNRVAQPRSLRSQTSTSAPLRKRTPFPSVTPPSGSKEFSSSSHHPTPFRRTFFTSNPLHGSEYAPIPPSGVPRLSPEEERRPILYPDPNPRSTPHLPLPPTLPYSPDSHPFKRHLSILSLSIVASHSDESWAVYCAIHDDLRKYIPDSTFRALLLKQCQVKENSLAEQWARVKELLKLGKECDMTLEDMGSEVLEKALEMGVDAALAGETRKERKRLRQIWFALTNSLPNLSIVPLATRKRWLQLQERLLIDRSECTSKPSLLNQSTLMEESALNMVERGGAGGVETWVARVLIRSRGNAGDGPRQIVRNLLWCGVKKATLPRTYLYDAVWGMVRRWDAKEDRVALLQEELKAILEEVEATAGSMAEVEALKVMTRVIDQLRRHHEQVSMTLAALDEGKIDYPAQIYKGVEFAWKAKDSEEKEAIIHLEGAFRLFQACLVHRDADPTPLVASLSHSLLQLRPRYPKPIDQIIVPFAQAVYQARLFSTLPPKIITALHRLNLFALPSEDAYILSRKTYDQARAAEPPFAWSLKNLHSWQELFACALTREKPHVHFASRLYTDLIADGLHVPREQALLMLRCVGAKPSPSRPILLERHIKDYIWFGYRDKTAFIHAVVKGLTGKGVKDAELALTLAERLSAGMGEGAELEPIVLELIIVNLARSSNPRVRQKCINLLHRLPPGTATRSYNTVLSFLASQSRANPSVNAEDELSPRQVLTLVITIYKDMVDRGVARDGRTTSTLLRTLTDNGLLDEGIKVLESSLQHDILPKSHAIGRLMVRLALSGRLTEALSVEKSWRQAIKGIVGGVLKENKVWDLAVVGARALVDVKMGEEVDFAELERQTGWVASKEYMVFLRDQKPRLGSATKEGEAGEERLVQGAQAEDRLHGIESQEGRHLGWL</sequence>
<dbReference type="OrthoDB" id="185373at2759"/>
<keyword evidence="3" id="KW-1185">Reference proteome</keyword>
<evidence type="ECO:0000313" key="3">
    <source>
        <dbReference type="Proteomes" id="UP000094819"/>
    </source>
</evidence>
<comment type="caution">
    <text evidence="2">The sequence shown here is derived from an EMBL/GenBank/DDBJ whole genome shotgun (WGS) entry which is preliminary data.</text>
</comment>
<dbReference type="Proteomes" id="UP000094819">
    <property type="component" value="Unassembled WGS sequence"/>
</dbReference>
<dbReference type="RefSeq" id="XP_019031203.1">
    <property type="nucleotide sequence ID" value="XM_019176728.1"/>
</dbReference>
<accession>A0A1E3J2Z6</accession>
<dbReference type="InterPro" id="IPR011990">
    <property type="entry name" value="TPR-like_helical_dom_sf"/>
</dbReference>
<dbReference type="AlphaFoldDB" id="A0A1E3J2Z6"/>
<feature type="region of interest" description="Disordered" evidence="1">
    <location>
        <begin position="60"/>
        <end position="179"/>
    </location>
</feature>
<dbReference type="EMBL" id="AWGH01000013">
    <property type="protein sequence ID" value="ODN95223.1"/>
    <property type="molecule type" value="Genomic_DNA"/>
</dbReference>
<feature type="compositionally biased region" description="Pro residues" evidence="1">
    <location>
        <begin position="164"/>
        <end position="179"/>
    </location>
</feature>
<evidence type="ECO:0000313" key="2">
    <source>
        <dbReference type="EMBL" id="ODN95223.1"/>
    </source>
</evidence>
<feature type="compositionally biased region" description="Basic and acidic residues" evidence="1">
    <location>
        <begin position="61"/>
        <end position="70"/>
    </location>
</feature>
<name>A0A1E3J2Z6_9TREE</name>